<dbReference type="InterPro" id="IPR006016">
    <property type="entry name" value="UspA"/>
</dbReference>
<name>A0ABD5RDC3_9EURY</name>
<evidence type="ECO:0000313" key="3">
    <source>
        <dbReference type="EMBL" id="MFC5367961.1"/>
    </source>
</evidence>
<dbReference type="Proteomes" id="UP001596201">
    <property type="component" value="Unassembled WGS sequence"/>
</dbReference>
<proteinExistence type="inferred from homology"/>
<comment type="caution">
    <text evidence="3">The sequence shown here is derived from an EMBL/GenBank/DDBJ whole genome shotgun (WGS) entry which is preliminary data.</text>
</comment>
<dbReference type="PANTHER" id="PTHR46268:SF6">
    <property type="entry name" value="UNIVERSAL STRESS PROTEIN UP12"/>
    <property type="match status" value="1"/>
</dbReference>
<feature type="domain" description="UspA" evidence="2">
    <location>
        <begin position="2"/>
        <end position="144"/>
    </location>
</feature>
<dbReference type="PANTHER" id="PTHR46268">
    <property type="entry name" value="STRESS RESPONSE PROTEIN NHAX"/>
    <property type="match status" value="1"/>
</dbReference>
<sequence length="150" mass="16102">MNRALVVIGPTDGTKRIVREAGAFAQGTGAELVLLAVKPEEEYEETQAAVAGLNADVVYTLEQAEESATRLARTVANETLADLDVEYEVVGTVGREADRILGTAAEEECDHIFIAGRRRSPTGKALFGDLTQRVLLNFDGPVTVLLADEE</sequence>
<dbReference type="CDD" id="cd00293">
    <property type="entry name" value="USP-like"/>
    <property type="match status" value="1"/>
</dbReference>
<dbReference type="SUPFAM" id="SSF52402">
    <property type="entry name" value="Adenine nucleotide alpha hydrolases-like"/>
    <property type="match status" value="1"/>
</dbReference>
<evidence type="ECO:0000256" key="1">
    <source>
        <dbReference type="ARBA" id="ARBA00008791"/>
    </source>
</evidence>
<reference evidence="3 4" key="1">
    <citation type="journal article" date="2019" name="Int. J. Syst. Evol. Microbiol.">
        <title>The Global Catalogue of Microorganisms (GCM) 10K type strain sequencing project: providing services to taxonomists for standard genome sequencing and annotation.</title>
        <authorList>
            <consortium name="The Broad Institute Genomics Platform"/>
            <consortium name="The Broad Institute Genome Sequencing Center for Infectious Disease"/>
            <person name="Wu L."/>
            <person name="Ma J."/>
        </authorList>
    </citation>
    <scope>NUCLEOTIDE SEQUENCE [LARGE SCALE GENOMIC DNA]</scope>
    <source>
        <strain evidence="3 4">CGMCC 1.12237</strain>
    </source>
</reference>
<organism evidence="3 4">
    <name type="scientific">Salinirubrum litoreum</name>
    <dbReference type="NCBI Taxonomy" id="1126234"/>
    <lineage>
        <taxon>Archaea</taxon>
        <taxon>Methanobacteriati</taxon>
        <taxon>Methanobacteriota</taxon>
        <taxon>Stenosarchaea group</taxon>
        <taxon>Halobacteria</taxon>
        <taxon>Halobacteriales</taxon>
        <taxon>Haloferacaceae</taxon>
        <taxon>Salinirubrum</taxon>
    </lineage>
</organism>
<keyword evidence="4" id="KW-1185">Reference proteome</keyword>
<comment type="similarity">
    <text evidence="1">Belongs to the universal stress protein A family.</text>
</comment>
<protein>
    <submittedName>
        <fullName evidence="3">Universal stress protein</fullName>
    </submittedName>
</protein>
<accession>A0ABD5RDC3</accession>
<dbReference type="EMBL" id="JBHSKX010000002">
    <property type="protein sequence ID" value="MFC5367961.1"/>
    <property type="molecule type" value="Genomic_DNA"/>
</dbReference>
<dbReference type="AlphaFoldDB" id="A0ABD5RDC3"/>
<gene>
    <name evidence="3" type="ORF">ACFPJ5_13575</name>
</gene>
<dbReference type="InterPro" id="IPR014729">
    <property type="entry name" value="Rossmann-like_a/b/a_fold"/>
</dbReference>
<dbReference type="Gene3D" id="3.40.50.620">
    <property type="entry name" value="HUPs"/>
    <property type="match status" value="1"/>
</dbReference>
<evidence type="ECO:0000259" key="2">
    <source>
        <dbReference type="Pfam" id="PF00582"/>
    </source>
</evidence>
<evidence type="ECO:0000313" key="4">
    <source>
        <dbReference type="Proteomes" id="UP001596201"/>
    </source>
</evidence>
<dbReference type="RefSeq" id="WP_227230201.1">
    <property type="nucleotide sequence ID" value="NZ_JAJCVJ010000002.1"/>
</dbReference>
<dbReference type="Pfam" id="PF00582">
    <property type="entry name" value="Usp"/>
    <property type="match status" value="1"/>
</dbReference>